<reference evidence="1" key="1">
    <citation type="journal article" date="2012" name="Science">
        <title>Fermentation, hydrogen, and sulfur metabolism in multiple uncultivated bacterial phyla.</title>
        <authorList>
            <person name="Wrighton K.C."/>
            <person name="Thomas B.C."/>
            <person name="Sharon I."/>
            <person name="Miller C.S."/>
            <person name="Castelle C.J."/>
            <person name="VerBerkmoes N.C."/>
            <person name="Wilkins M.J."/>
            <person name="Hettich R.L."/>
            <person name="Lipton M.S."/>
            <person name="Williams K.H."/>
            <person name="Long P.E."/>
            <person name="Banfield J.F."/>
        </authorList>
    </citation>
    <scope>NUCLEOTIDE SEQUENCE [LARGE SCALE GENOMIC DNA]</scope>
</reference>
<evidence type="ECO:0008006" key="2">
    <source>
        <dbReference type="Google" id="ProtNLM"/>
    </source>
</evidence>
<dbReference type="EMBL" id="AMFJ01000091">
    <property type="protein sequence ID" value="EKE29831.1"/>
    <property type="molecule type" value="Genomic_DNA"/>
</dbReference>
<organism evidence="1">
    <name type="scientific">uncultured bacterium</name>
    <name type="common">gcode 4</name>
    <dbReference type="NCBI Taxonomy" id="1234023"/>
    <lineage>
        <taxon>Bacteria</taxon>
        <taxon>environmental samples</taxon>
    </lineage>
</organism>
<name>K2FF40_9BACT</name>
<evidence type="ECO:0000313" key="1">
    <source>
        <dbReference type="EMBL" id="EKE29831.1"/>
    </source>
</evidence>
<accession>K2FF40</accession>
<protein>
    <recommendedName>
        <fullName evidence="2">Caib/baif family protein</fullName>
    </recommendedName>
</protein>
<proteinExistence type="predicted"/>
<sequence length="553" mass="66516">MPLSACSECSELFNPNVNVISYLEDKFAIPKKTICEDCVQRRLFIFRNERKLYKNKSSLSGKDMISIYSPDKPYPVYTQEEWNSDRWDPFDYWQDYDFSRGFFEQFNKLFQRVPKPNLYNLNSENCEYNNGIVDSKNAYMNFYGSKIIDSNYTTASYDINDSNDVWWSAMIDKSYEIISCDHTYGSFFCIDCSGWRNLLFCEDCVNCSDCIMCYGLKGKKFHIKNKEYDELEYAKIKNWLEMWNHKLLEQYKSEFKEFLKSMPRKWVHELSCENCSWDHLFESKNCMSCFTVVWWENGYNVFEWWRFLEVYDSAYVYDSKYVFDSALIAWNSYNIFFSVWIWKSRDIYYSNWLDWCQDCFWCTWLLNKSFCILNKQYSKEDYLNLKNKIIEAMKEDGEWWELFPASLSPFGYNETVADDHYSIAKDDALSKWFNWSDYESPKPDVKKIIPASKLPPSILDIPDDILNWAIECEITNKPFRIIKPELEFYRKHNLPVPRIHPDQRHLDRMSFRNPKKLYGRACDNCKIDMKTAYSPLRSELIFCEKCFTDAMYR</sequence>
<dbReference type="AlphaFoldDB" id="K2FF40"/>
<gene>
    <name evidence="1" type="ORF">ACD_2C00091G0017</name>
</gene>
<comment type="caution">
    <text evidence="1">The sequence shown here is derived from an EMBL/GenBank/DDBJ whole genome shotgun (WGS) entry which is preliminary data.</text>
</comment>